<protein>
    <submittedName>
        <fullName evidence="2">Uncharacterized protein</fullName>
    </submittedName>
</protein>
<feature type="compositionally biased region" description="Polar residues" evidence="1">
    <location>
        <begin position="7"/>
        <end position="19"/>
    </location>
</feature>
<proteinExistence type="predicted"/>
<organism evidence="2 3">
    <name type="scientific">Mesorhizobium metallidurans STM 2683</name>
    <dbReference type="NCBI Taxonomy" id="1297569"/>
    <lineage>
        <taxon>Bacteria</taxon>
        <taxon>Pseudomonadati</taxon>
        <taxon>Pseudomonadota</taxon>
        <taxon>Alphaproteobacteria</taxon>
        <taxon>Hyphomicrobiales</taxon>
        <taxon>Phyllobacteriaceae</taxon>
        <taxon>Mesorhizobium</taxon>
    </lineage>
</organism>
<feature type="region of interest" description="Disordered" evidence="1">
    <location>
        <begin position="1"/>
        <end position="35"/>
    </location>
</feature>
<name>M5EKH1_9HYPH</name>
<gene>
    <name evidence="2" type="ORF">MESS2_1370002</name>
</gene>
<dbReference type="AlphaFoldDB" id="M5EKH1"/>
<evidence type="ECO:0000313" key="3">
    <source>
        <dbReference type="Proteomes" id="UP000012062"/>
    </source>
</evidence>
<keyword evidence="3" id="KW-1185">Reference proteome</keyword>
<evidence type="ECO:0000313" key="2">
    <source>
        <dbReference type="EMBL" id="CCV04705.1"/>
    </source>
</evidence>
<reference evidence="2 3" key="1">
    <citation type="submission" date="2013-02" db="EMBL/GenBank/DDBJ databases">
        <authorList>
            <person name="Genoscope - CEA"/>
        </authorList>
    </citation>
    <scope>NUCLEOTIDE SEQUENCE [LARGE SCALE GENOMIC DNA]</scope>
    <source>
        <strain evidence="2 3">STM 2683</strain>
    </source>
</reference>
<comment type="caution">
    <text evidence="2">The sequence shown here is derived from an EMBL/GenBank/DDBJ whole genome shotgun (WGS) entry which is preliminary data.</text>
</comment>
<sequence>MALAPRSSGNSARYSSAQSPRAKLAPRAEDSINPNRCGFKSLRSIDRHQLVRLESGVLRGPDVTLTIEPIAKIHAGGSMIVDRHVRAAGLQFDDISGFEAVRHDVPPGSSE</sequence>
<dbReference type="EMBL" id="CAUM01000043">
    <property type="protein sequence ID" value="CCV04705.1"/>
    <property type="molecule type" value="Genomic_DNA"/>
</dbReference>
<evidence type="ECO:0000256" key="1">
    <source>
        <dbReference type="SAM" id="MobiDB-lite"/>
    </source>
</evidence>
<dbReference type="Proteomes" id="UP000012062">
    <property type="component" value="Unassembled WGS sequence"/>
</dbReference>
<accession>M5EKH1</accession>